<dbReference type="GO" id="GO:0006412">
    <property type="term" value="P:translation"/>
    <property type="evidence" value="ECO:0007669"/>
    <property type="project" value="UniProtKB-UniRule"/>
</dbReference>
<dbReference type="InterPro" id="IPR038380">
    <property type="entry name" value="Ribosomal_bS21_sf"/>
</dbReference>
<protein>
    <recommendedName>
        <fullName evidence="4 5">Small ribosomal subunit protein bS21</fullName>
    </recommendedName>
</protein>
<accession>A0A7V5PMJ9</accession>
<comment type="similarity">
    <text evidence="1 5 6">Belongs to the bacterial ribosomal protein bS21 family.</text>
</comment>
<evidence type="ECO:0000256" key="2">
    <source>
        <dbReference type="ARBA" id="ARBA00022980"/>
    </source>
</evidence>
<dbReference type="PANTHER" id="PTHR21109:SF22">
    <property type="entry name" value="SMALL RIBOSOMAL SUBUNIT PROTEIN BS21"/>
    <property type="match status" value="1"/>
</dbReference>
<dbReference type="Pfam" id="PF01165">
    <property type="entry name" value="Ribosomal_S21"/>
    <property type="match status" value="1"/>
</dbReference>
<dbReference type="NCBIfam" id="TIGR00030">
    <property type="entry name" value="S21p"/>
    <property type="match status" value="1"/>
</dbReference>
<evidence type="ECO:0000256" key="7">
    <source>
        <dbReference type="SAM" id="MobiDB-lite"/>
    </source>
</evidence>
<evidence type="ECO:0000256" key="3">
    <source>
        <dbReference type="ARBA" id="ARBA00023274"/>
    </source>
</evidence>
<evidence type="ECO:0000256" key="4">
    <source>
        <dbReference type="ARBA" id="ARBA00035135"/>
    </source>
</evidence>
<reference evidence="8" key="1">
    <citation type="journal article" date="2020" name="mSystems">
        <title>Genome- and Community-Level Interaction Insights into Carbon Utilization and Element Cycling Functions of Hydrothermarchaeota in Hydrothermal Sediment.</title>
        <authorList>
            <person name="Zhou Z."/>
            <person name="Liu Y."/>
            <person name="Xu W."/>
            <person name="Pan J."/>
            <person name="Luo Z.H."/>
            <person name="Li M."/>
        </authorList>
    </citation>
    <scope>NUCLEOTIDE SEQUENCE [LARGE SCALE GENOMIC DNA]</scope>
    <source>
        <strain evidence="8">HyVt-527</strain>
    </source>
</reference>
<dbReference type="GO" id="GO:0005840">
    <property type="term" value="C:ribosome"/>
    <property type="evidence" value="ECO:0007669"/>
    <property type="project" value="UniProtKB-KW"/>
</dbReference>
<evidence type="ECO:0000256" key="5">
    <source>
        <dbReference type="HAMAP-Rule" id="MF_00358"/>
    </source>
</evidence>
<dbReference type="GO" id="GO:0003735">
    <property type="term" value="F:structural constituent of ribosome"/>
    <property type="evidence" value="ECO:0007669"/>
    <property type="project" value="InterPro"/>
</dbReference>
<feature type="compositionally biased region" description="Basic residues" evidence="7">
    <location>
        <begin position="43"/>
        <end position="58"/>
    </location>
</feature>
<evidence type="ECO:0000313" key="8">
    <source>
        <dbReference type="EMBL" id="HHJ51666.1"/>
    </source>
</evidence>
<dbReference type="PRINTS" id="PR00976">
    <property type="entry name" value="RIBOSOMALS21"/>
</dbReference>
<dbReference type="Proteomes" id="UP000886124">
    <property type="component" value="Unassembled WGS sequence"/>
</dbReference>
<dbReference type="Gene3D" id="1.20.5.1150">
    <property type="entry name" value="Ribosomal protein S8"/>
    <property type="match status" value="1"/>
</dbReference>
<sequence>MITVKIRENEPFEKAFKRFTKACEKSGLMADIKRHQHYEKPSERKKRKLNQARRKMRKLMAELNR</sequence>
<comment type="caution">
    <text evidence="8">The sequence shown here is derived from an EMBL/GenBank/DDBJ whole genome shotgun (WGS) entry which is preliminary data.</text>
</comment>
<evidence type="ECO:0000256" key="1">
    <source>
        <dbReference type="ARBA" id="ARBA00006640"/>
    </source>
</evidence>
<feature type="region of interest" description="Disordered" evidence="7">
    <location>
        <begin position="36"/>
        <end position="65"/>
    </location>
</feature>
<dbReference type="GO" id="GO:1990904">
    <property type="term" value="C:ribonucleoprotein complex"/>
    <property type="evidence" value="ECO:0007669"/>
    <property type="project" value="UniProtKB-KW"/>
</dbReference>
<dbReference type="HAMAP" id="MF_00358">
    <property type="entry name" value="Ribosomal_bS21"/>
    <property type="match status" value="1"/>
</dbReference>
<name>A0A7V5PMJ9_CALAY</name>
<dbReference type="AlphaFoldDB" id="A0A7V5PMJ9"/>
<dbReference type="EMBL" id="DROD01000038">
    <property type="protein sequence ID" value="HHJ51666.1"/>
    <property type="molecule type" value="Genomic_DNA"/>
</dbReference>
<dbReference type="InterPro" id="IPR001911">
    <property type="entry name" value="Ribosomal_bS21"/>
</dbReference>
<evidence type="ECO:0000256" key="6">
    <source>
        <dbReference type="RuleBase" id="RU000667"/>
    </source>
</evidence>
<proteinExistence type="inferred from homology"/>
<organism evidence="8">
    <name type="scientific">Caldithrix abyssi</name>
    <dbReference type="NCBI Taxonomy" id="187145"/>
    <lineage>
        <taxon>Bacteria</taxon>
        <taxon>Pseudomonadati</taxon>
        <taxon>Calditrichota</taxon>
        <taxon>Calditrichia</taxon>
        <taxon>Calditrichales</taxon>
        <taxon>Calditrichaceae</taxon>
        <taxon>Caldithrix</taxon>
    </lineage>
</organism>
<gene>
    <name evidence="5 8" type="primary">rpsU</name>
    <name evidence="8" type="ORF">ENJ89_00600</name>
</gene>
<dbReference type="PANTHER" id="PTHR21109">
    <property type="entry name" value="MITOCHONDRIAL 28S RIBOSOMAL PROTEIN S21"/>
    <property type="match status" value="1"/>
</dbReference>
<keyword evidence="3 5" id="KW-0687">Ribonucleoprotein</keyword>
<keyword evidence="2 5" id="KW-0689">Ribosomal protein</keyword>